<organism evidence="7 8">
    <name type="scientific">Lymnaea stagnalis</name>
    <name type="common">Great pond snail</name>
    <name type="synonym">Helix stagnalis</name>
    <dbReference type="NCBI Taxonomy" id="6523"/>
    <lineage>
        <taxon>Eukaryota</taxon>
        <taxon>Metazoa</taxon>
        <taxon>Spiralia</taxon>
        <taxon>Lophotrochozoa</taxon>
        <taxon>Mollusca</taxon>
        <taxon>Gastropoda</taxon>
        <taxon>Heterobranchia</taxon>
        <taxon>Euthyneura</taxon>
        <taxon>Panpulmonata</taxon>
        <taxon>Hygrophila</taxon>
        <taxon>Lymnaeoidea</taxon>
        <taxon>Lymnaeidae</taxon>
        <taxon>Lymnaea</taxon>
    </lineage>
</organism>
<dbReference type="GO" id="GO:0003779">
    <property type="term" value="F:actin binding"/>
    <property type="evidence" value="ECO:0007669"/>
    <property type="project" value="UniProtKB-KW"/>
</dbReference>
<evidence type="ECO:0000256" key="5">
    <source>
        <dbReference type="PROSITE-ProRule" id="PRU00782"/>
    </source>
</evidence>
<keyword evidence="8" id="KW-1185">Reference proteome</keyword>
<dbReference type="Gene3D" id="3.40.850.10">
    <property type="entry name" value="Kinesin motor domain"/>
    <property type="match status" value="1"/>
</dbReference>
<feature type="domain" description="Myosin motor" evidence="6">
    <location>
        <begin position="1"/>
        <end position="53"/>
    </location>
</feature>
<dbReference type="InterPro" id="IPR036961">
    <property type="entry name" value="Kinesin_motor_dom_sf"/>
</dbReference>
<evidence type="ECO:0000313" key="8">
    <source>
        <dbReference type="Proteomes" id="UP001497497"/>
    </source>
</evidence>
<keyword evidence="2" id="KW-0067">ATP-binding</keyword>
<evidence type="ECO:0000256" key="2">
    <source>
        <dbReference type="ARBA" id="ARBA00022840"/>
    </source>
</evidence>
<evidence type="ECO:0000256" key="3">
    <source>
        <dbReference type="ARBA" id="ARBA00023123"/>
    </source>
</evidence>
<keyword evidence="1" id="KW-0547">Nucleotide-binding</keyword>
<dbReference type="InterPro" id="IPR001609">
    <property type="entry name" value="Myosin_head_motor_dom-like"/>
</dbReference>
<keyword evidence="3 5" id="KW-0518">Myosin</keyword>
<dbReference type="GO" id="GO:0016459">
    <property type="term" value="C:myosin complex"/>
    <property type="evidence" value="ECO:0007669"/>
    <property type="project" value="UniProtKB-KW"/>
</dbReference>
<evidence type="ECO:0000259" key="6">
    <source>
        <dbReference type="PROSITE" id="PS51456"/>
    </source>
</evidence>
<protein>
    <recommendedName>
        <fullName evidence="6">Myosin motor domain-containing protein</fullName>
    </recommendedName>
</protein>
<feature type="non-terminal residue" evidence="7">
    <location>
        <position position="1"/>
    </location>
</feature>
<comment type="caution">
    <text evidence="7">The sequence shown here is derived from an EMBL/GenBank/DDBJ whole genome shotgun (WGS) entry which is preliminary data.</text>
</comment>
<dbReference type="InterPro" id="IPR027417">
    <property type="entry name" value="P-loop_NTPase"/>
</dbReference>
<sequence>NPLLEAFGNAKTILNNNSSRFAKFPALSFNKEGKIESGEYNKIIMNYVALCLK</sequence>
<evidence type="ECO:0000256" key="1">
    <source>
        <dbReference type="ARBA" id="ARBA00022741"/>
    </source>
</evidence>
<dbReference type="GO" id="GO:0005524">
    <property type="term" value="F:ATP binding"/>
    <property type="evidence" value="ECO:0007669"/>
    <property type="project" value="UniProtKB-KW"/>
</dbReference>
<accession>A0AAV2IP63</accession>
<evidence type="ECO:0000313" key="7">
    <source>
        <dbReference type="EMBL" id="CAL1548939.1"/>
    </source>
</evidence>
<keyword evidence="4" id="KW-0505">Motor protein</keyword>
<dbReference type="AlphaFoldDB" id="A0AAV2IP63"/>
<gene>
    <name evidence="7" type="ORF">GSLYS_00022256001</name>
</gene>
<dbReference type="EMBL" id="CAXITT010002238">
    <property type="protein sequence ID" value="CAL1548939.1"/>
    <property type="molecule type" value="Genomic_DNA"/>
</dbReference>
<reference evidence="7 8" key="1">
    <citation type="submission" date="2024-04" db="EMBL/GenBank/DDBJ databases">
        <authorList>
            <consortium name="Genoscope - CEA"/>
            <person name="William W."/>
        </authorList>
    </citation>
    <scope>NUCLEOTIDE SEQUENCE [LARGE SCALE GENOMIC DNA]</scope>
</reference>
<dbReference type="Proteomes" id="UP001497497">
    <property type="component" value="Unassembled WGS sequence"/>
</dbReference>
<evidence type="ECO:0000256" key="4">
    <source>
        <dbReference type="ARBA" id="ARBA00023175"/>
    </source>
</evidence>
<comment type="caution">
    <text evidence="5">Lacks conserved residue(s) required for the propagation of feature annotation.</text>
</comment>
<dbReference type="SUPFAM" id="SSF52540">
    <property type="entry name" value="P-loop containing nucleoside triphosphate hydrolases"/>
    <property type="match status" value="1"/>
</dbReference>
<dbReference type="GO" id="GO:0003774">
    <property type="term" value="F:cytoskeletal motor activity"/>
    <property type="evidence" value="ECO:0007669"/>
    <property type="project" value="InterPro"/>
</dbReference>
<comment type="similarity">
    <text evidence="5">Belongs to the TRAFAC class myosin-kinesin ATPase superfamily. Myosin family.</text>
</comment>
<keyword evidence="5" id="KW-0009">Actin-binding</keyword>
<name>A0AAV2IP63_LYMST</name>
<dbReference type="PROSITE" id="PS51456">
    <property type="entry name" value="MYOSIN_MOTOR"/>
    <property type="match status" value="1"/>
</dbReference>
<dbReference type="Pfam" id="PF00063">
    <property type="entry name" value="Myosin_head"/>
    <property type="match status" value="1"/>
</dbReference>
<proteinExistence type="inferred from homology"/>